<keyword evidence="1" id="KW-0812">Transmembrane</keyword>
<proteinExistence type="predicted"/>
<keyword evidence="1" id="KW-1133">Transmembrane helix</keyword>
<dbReference type="GeneID" id="25909242"/>
<evidence type="ECO:0000313" key="3">
    <source>
        <dbReference type="Proteomes" id="UP000054560"/>
    </source>
</evidence>
<dbReference type="AlphaFoldDB" id="A0A0L0FQ52"/>
<dbReference type="EMBL" id="KQ242413">
    <property type="protein sequence ID" value="KNC78844.1"/>
    <property type="molecule type" value="Genomic_DNA"/>
</dbReference>
<accession>A0A0L0FQ52</accession>
<reference evidence="2 3" key="1">
    <citation type="submission" date="2011-02" db="EMBL/GenBank/DDBJ databases">
        <title>The Genome Sequence of Sphaeroforma arctica JP610.</title>
        <authorList>
            <consortium name="The Broad Institute Genome Sequencing Platform"/>
            <person name="Russ C."/>
            <person name="Cuomo C."/>
            <person name="Young S.K."/>
            <person name="Zeng Q."/>
            <person name="Gargeya S."/>
            <person name="Alvarado L."/>
            <person name="Berlin A."/>
            <person name="Chapman S.B."/>
            <person name="Chen Z."/>
            <person name="Freedman E."/>
            <person name="Gellesch M."/>
            <person name="Goldberg J."/>
            <person name="Griggs A."/>
            <person name="Gujja S."/>
            <person name="Heilman E."/>
            <person name="Heiman D."/>
            <person name="Howarth C."/>
            <person name="Mehta T."/>
            <person name="Neiman D."/>
            <person name="Pearson M."/>
            <person name="Roberts A."/>
            <person name="Saif S."/>
            <person name="Shea T."/>
            <person name="Shenoy N."/>
            <person name="Sisk P."/>
            <person name="Stolte C."/>
            <person name="Sykes S."/>
            <person name="White J."/>
            <person name="Yandava C."/>
            <person name="Burger G."/>
            <person name="Gray M.W."/>
            <person name="Holland P.W.H."/>
            <person name="King N."/>
            <person name="Lang F.B.F."/>
            <person name="Roger A.J."/>
            <person name="Ruiz-Trillo I."/>
            <person name="Haas B."/>
            <person name="Nusbaum C."/>
            <person name="Birren B."/>
        </authorList>
    </citation>
    <scope>NUCLEOTIDE SEQUENCE [LARGE SCALE GENOMIC DNA]</scope>
    <source>
        <strain evidence="2 3">JP610</strain>
    </source>
</reference>
<evidence type="ECO:0000313" key="2">
    <source>
        <dbReference type="EMBL" id="KNC78844.1"/>
    </source>
</evidence>
<feature type="transmembrane region" description="Helical" evidence="1">
    <location>
        <begin position="116"/>
        <end position="140"/>
    </location>
</feature>
<dbReference type="Proteomes" id="UP000054560">
    <property type="component" value="Unassembled WGS sequence"/>
</dbReference>
<feature type="transmembrane region" description="Helical" evidence="1">
    <location>
        <begin position="181"/>
        <end position="200"/>
    </location>
</feature>
<keyword evidence="1" id="KW-0472">Membrane</keyword>
<gene>
    <name evidence="2" type="ORF">SARC_08738</name>
</gene>
<keyword evidence="3" id="KW-1185">Reference proteome</keyword>
<sequence length="229" mass="25399">MHRLLIAYSVAIIAYTFIYNSYQASACDVNYTRHRAFRQTHTTFYLTYTLLYQAYTSYYLSKMEAIGALLGQIAGLGYNTQNNNMDGNVLAGLAHNRHGLQGVMTEIQSFSQGLNLLLLALVVIVPVLSLSAIALDWAYFFRGISVDHTNIHGYTPTDEQNYDMGGTATPPMMVSISRGDGIQVTILKAVISSVIGFFVVQLLKVCRYDKECACEFPWGSNPGLCPVCY</sequence>
<organism evidence="2 3">
    <name type="scientific">Sphaeroforma arctica JP610</name>
    <dbReference type="NCBI Taxonomy" id="667725"/>
    <lineage>
        <taxon>Eukaryota</taxon>
        <taxon>Ichthyosporea</taxon>
        <taxon>Ichthyophonida</taxon>
        <taxon>Sphaeroforma</taxon>
    </lineage>
</organism>
<name>A0A0L0FQ52_9EUKA</name>
<protein>
    <submittedName>
        <fullName evidence="2">Uncharacterized protein</fullName>
    </submittedName>
</protein>
<evidence type="ECO:0000256" key="1">
    <source>
        <dbReference type="SAM" id="Phobius"/>
    </source>
</evidence>
<dbReference type="RefSeq" id="XP_014152746.1">
    <property type="nucleotide sequence ID" value="XM_014297271.1"/>
</dbReference>